<organism evidence="2 3">
    <name type="scientific">Medicago truncatula</name>
    <name type="common">Barrel medic</name>
    <name type="synonym">Medicago tribuloides</name>
    <dbReference type="NCBI Taxonomy" id="3880"/>
    <lineage>
        <taxon>Eukaryota</taxon>
        <taxon>Viridiplantae</taxon>
        <taxon>Streptophyta</taxon>
        <taxon>Embryophyta</taxon>
        <taxon>Tracheophyta</taxon>
        <taxon>Spermatophyta</taxon>
        <taxon>Magnoliopsida</taxon>
        <taxon>eudicotyledons</taxon>
        <taxon>Gunneridae</taxon>
        <taxon>Pentapetalae</taxon>
        <taxon>rosids</taxon>
        <taxon>fabids</taxon>
        <taxon>Fabales</taxon>
        <taxon>Fabaceae</taxon>
        <taxon>Papilionoideae</taxon>
        <taxon>50 kb inversion clade</taxon>
        <taxon>NPAAA clade</taxon>
        <taxon>Hologalegina</taxon>
        <taxon>IRL clade</taxon>
        <taxon>Trifolieae</taxon>
        <taxon>Medicago</taxon>
    </lineage>
</organism>
<accession>A0A396JTX7</accession>
<dbReference type="PANTHER" id="PTHR36716:SF2">
    <property type="entry name" value="F3H9.20 PROTEIN"/>
    <property type="match status" value="1"/>
</dbReference>
<reference evidence="3" key="1">
    <citation type="journal article" date="2018" name="Nat. Plants">
        <title>Whole-genome landscape of Medicago truncatula symbiotic genes.</title>
        <authorList>
            <person name="Pecrix Y."/>
            <person name="Staton S.E."/>
            <person name="Sallet E."/>
            <person name="Lelandais-Briere C."/>
            <person name="Moreau S."/>
            <person name="Carrere S."/>
            <person name="Blein T."/>
            <person name="Jardinaud M.F."/>
            <person name="Latrasse D."/>
            <person name="Zouine M."/>
            <person name="Zahm M."/>
            <person name="Kreplak J."/>
            <person name="Mayjonade B."/>
            <person name="Satge C."/>
            <person name="Perez M."/>
            <person name="Cauet S."/>
            <person name="Marande W."/>
            <person name="Chantry-Darmon C."/>
            <person name="Lopez-Roques C."/>
            <person name="Bouchez O."/>
            <person name="Berard A."/>
            <person name="Debelle F."/>
            <person name="Munos S."/>
            <person name="Bendahmane A."/>
            <person name="Berges H."/>
            <person name="Niebel A."/>
            <person name="Buitink J."/>
            <person name="Frugier F."/>
            <person name="Benhamed M."/>
            <person name="Crespi M."/>
            <person name="Gouzy J."/>
            <person name="Gamas P."/>
        </authorList>
    </citation>
    <scope>NUCLEOTIDE SEQUENCE [LARGE SCALE GENOMIC DNA]</scope>
    <source>
        <strain evidence="3">cv. Jemalong A17</strain>
    </source>
</reference>
<evidence type="ECO:0000313" key="3">
    <source>
        <dbReference type="Proteomes" id="UP000265566"/>
    </source>
</evidence>
<feature type="transmembrane region" description="Helical" evidence="1">
    <location>
        <begin position="161"/>
        <end position="182"/>
    </location>
</feature>
<dbReference type="Pfam" id="PF10063">
    <property type="entry name" value="DUF2301"/>
    <property type="match status" value="1"/>
</dbReference>
<dbReference type="InterPro" id="IPR019275">
    <property type="entry name" value="DUF2301"/>
</dbReference>
<keyword evidence="1" id="KW-0812">Transmembrane</keyword>
<dbReference type="EMBL" id="PSQE01000001">
    <property type="protein sequence ID" value="RHN81739.1"/>
    <property type="molecule type" value="Genomic_DNA"/>
</dbReference>
<name>A0A396JTX7_MEDTR</name>
<feature type="transmembrane region" description="Helical" evidence="1">
    <location>
        <begin position="132"/>
        <end position="152"/>
    </location>
</feature>
<proteinExistence type="predicted"/>
<feature type="transmembrane region" description="Helical" evidence="1">
    <location>
        <begin position="247"/>
        <end position="266"/>
    </location>
</feature>
<keyword evidence="1" id="KW-1133">Transmembrane helix</keyword>
<feature type="transmembrane region" description="Helical" evidence="1">
    <location>
        <begin position="194"/>
        <end position="211"/>
    </location>
</feature>
<dbReference type="AlphaFoldDB" id="A0A396JTX7"/>
<dbReference type="PANTHER" id="PTHR36716">
    <property type="entry name" value="F3H9.20 PROTEIN"/>
    <property type="match status" value="1"/>
</dbReference>
<feature type="transmembrane region" description="Helical" evidence="1">
    <location>
        <begin position="102"/>
        <end position="120"/>
    </location>
</feature>
<evidence type="ECO:0008006" key="4">
    <source>
        <dbReference type="Google" id="ProtNLM"/>
    </source>
</evidence>
<protein>
    <recommendedName>
        <fullName evidence="4">Integral membrane protein</fullName>
    </recommendedName>
</protein>
<sequence>MMRLFIIMVELKSRNLHSENMALQGLSTVSVAVTISVRPSTSNLVRIPSSSLCQVPSPRIRIGSVRCKAVGENQQQVYNGVYGPWTVEAEDVKEVISYRSGLVTAAASFVIAASAAYLPDNLSDTLKQNIDFFYVIGSGGLGLSLFLIHIYVTEIKRTLQALWGLGVLGSAATYITLAQPANKTLIQYVIDNPSAVWLVGPLFAALTGLVFKEGLCYGKLEAGALTFIIPILLLGHLSGLMDDGTKLTLLALWTGLFVIFAGRKFTQPIKDDIGDKSVFTFKSLRDDEKKALIEKLEQQKSQY</sequence>
<dbReference type="Proteomes" id="UP000265566">
    <property type="component" value="Chromosome 1"/>
</dbReference>
<evidence type="ECO:0000256" key="1">
    <source>
        <dbReference type="SAM" id="Phobius"/>
    </source>
</evidence>
<comment type="caution">
    <text evidence="2">The sequence shown here is derived from an EMBL/GenBank/DDBJ whole genome shotgun (WGS) entry which is preliminary data.</text>
</comment>
<gene>
    <name evidence="2" type="ORF">MtrunA17_Chr1g0202411</name>
</gene>
<evidence type="ECO:0000313" key="2">
    <source>
        <dbReference type="EMBL" id="RHN81739.1"/>
    </source>
</evidence>
<dbReference type="Gramene" id="rna5824">
    <property type="protein sequence ID" value="RHN81739.1"/>
    <property type="gene ID" value="gene5824"/>
</dbReference>
<keyword evidence="1" id="KW-0472">Membrane</keyword>
<feature type="transmembrane region" description="Helical" evidence="1">
    <location>
        <begin position="223"/>
        <end position="241"/>
    </location>
</feature>